<sequence>MQVAEVCVGTTPPQLHDECLPDSIVAHRARSFGCAASFLSFVCGYFSVSNFFGKKHPRKASKGKMSSHKLKLLGPTMFRSFRCVWMLEELGLEFEHDLSATPWSEKAKECHPMGKIPSLVVDDVETNNKSSGNGSSPPFIMHESSAINTFLGRLAGRKDLVPDGSDMYRQARYDQIVSMIMSEMDAQALWIHRKHVTLGHTFGKADEAVIKTAKDQFKRTNRALASQLNPYLLGDDFSAADMLYVHCLDWAEGIGWKGEGGGDNNNACWFDDDGQEDLSGLSSRIETYLERCRQRPAYKATLARQQVEKDAYKKKKSNKGSKL</sequence>
<feature type="domain" description="GST N-terminal" evidence="2">
    <location>
        <begin position="67"/>
        <end position="159"/>
    </location>
</feature>
<dbReference type="PROSITE" id="PS50404">
    <property type="entry name" value="GST_NTER"/>
    <property type="match status" value="1"/>
</dbReference>
<dbReference type="Gene3D" id="1.20.1050.10">
    <property type="match status" value="1"/>
</dbReference>
<dbReference type="PANTHER" id="PTHR44051">
    <property type="entry name" value="GLUTATHIONE S-TRANSFERASE-RELATED"/>
    <property type="match status" value="1"/>
</dbReference>
<dbReference type="SFLD" id="SFLDS00019">
    <property type="entry name" value="Glutathione_Transferase_(cytos"/>
    <property type="match status" value="1"/>
</dbReference>
<dbReference type="InterPro" id="IPR036282">
    <property type="entry name" value="Glutathione-S-Trfase_C_sf"/>
</dbReference>
<dbReference type="InterPro" id="IPR036249">
    <property type="entry name" value="Thioredoxin-like_sf"/>
</dbReference>
<evidence type="ECO:0000313" key="4">
    <source>
        <dbReference type="EMBL" id="CAD9273959.1"/>
    </source>
</evidence>
<gene>
    <name evidence="4" type="ORF">GOCE00092_LOCUS2867</name>
</gene>
<evidence type="ECO:0000256" key="1">
    <source>
        <dbReference type="ARBA" id="ARBA00007409"/>
    </source>
</evidence>
<dbReference type="PANTHER" id="PTHR44051:SF8">
    <property type="entry name" value="GLUTATHIONE S-TRANSFERASE GSTA"/>
    <property type="match status" value="1"/>
</dbReference>
<dbReference type="Pfam" id="PF13409">
    <property type="entry name" value="GST_N_2"/>
    <property type="match status" value="1"/>
</dbReference>
<dbReference type="InterPro" id="IPR010987">
    <property type="entry name" value="Glutathione-S-Trfase_C-like"/>
</dbReference>
<dbReference type="Gene3D" id="3.40.30.10">
    <property type="entry name" value="Glutaredoxin"/>
    <property type="match status" value="1"/>
</dbReference>
<comment type="similarity">
    <text evidence="1">Belongs to the GST superfamily.</text>
</comment>
<evidence type="ECO:0008006" key="5">
    <source>
        <dbReference type="Google" id="ProtNLM"/>
    </source>
</evidence>
<organism evidence="4">
    <name type="scientific">Grammatophora oceanica</name>
    <dbReference type="NCBI Taxonomy" id="210454"/>
    <lineage>
        <taxon>Eukaryota</taxon>
        <taxon>Sar</taxon>
        <taxon>Stramenopiles</taxon>
        <taxon>Ochrophyta</taxon>
        <taxon>Bacillariophyta</taxon>
        <taxon>Fragilariophyceae</taxon>
        <taxon>Fragilariophycidae</taxon>
        <taxon>Rhabdonematales</taxon>
        <taxon>Grammatophoraceae</taxon>
        <taxon>Grammatophora</taxon>
    </lineage>
</organism>
<reference evidence="4" key="1">
    <citation type="submission" date="2021-01" db="EMBL/GenBank/DDBJ databases">
        <authorList>
            <person name="Corre E."/>
            <person name="Pelletier E."/>
            <person name="Niang G."/>
            <person name="Scheremetjew M."/>
            <person name="Finn R."/>
            <person name="Kale V."/>
            <person name="Holt S."/>
            <person name="Cochrane G."/>
            <person name="Meng A."/>
            <person name="Brown T."/>
            <person name="Cohen L."/>
        </authorList>
    </citation>
    <scope>NUCLEOTIDE SEQUENCE</scope>
    <source>
        <strain evidence="4">CCMP 410</strain>
    </source>
</reference>
<dbReference type="AlphaFoldDB" id="A0A7S1URH3"/>
<dbReference type="PROSITE" id="PS50405">
    <property type="entry name" value="GST_CTER"/>
    <property type="match status" value="1"/>
</dbReference>
<accession>A0A7S1URH3</accession>
<protein>
    <recommendedName>
        <fullName evidence="5">Glutathione transferase</fullName>
    </recommendedName>
</protein>
<dbReference type="SUPFAM" id="SSF52833">
    <property type="entry name" value="Thioredoxin-like"/>
    <property type="match status" value="1"/>
</dbReference>
<feature type="domain" description="GST C-terminal" evidence="3">
    <location>
        <begin position="166"/>
        <end position="317"/>
    </location>
</feature>
<dbReference type="InterPro" id="IPR040079">
    <property type="entry name" value="Glutathione_S-Trfase"/>
</dbReference>
<dbReference type="EMBL" id="HBGK01005396">
    <property type="protein sequence ID" value="CAD9273959.1"/>
    <property type="molecule type" value="Transcribed_RNA"/>
</dbReference>
<evidence type="ECO:0000259" key="3">
    <source>
        <dbReference type="PROSITE" id="PS50405"/>
    </source>
</evidence>
<dbReference type="InterPro" id="IPR004045">
    <property type="entry name" value="Glutathione_S-Trfase_N"/>
</dbReference>
<dbReference type="SUPFAM" id="SSF47616">
    <property type="entry name" value="GST C-terminal domain-like"/>
    <property type="match status" value="1"/>
</dbReference>
<evidence type="ECO:0000259" key="2">
    <source>
        <dbReference type="PROSITE" id="PS50404"/>
    </source>
</evidence>
<name>A0A7S1URH3_9STRA</name>
<proteinExistence type="inferred from homology"/>